<accession>A0A067MYD6</accession>
<evidence type="ECO:0000256" key="1">
    <source>
        <dbReference type="SAM" id="MobiDB-lite"/>
    </source>
</evidence>
<keyword evidence="3" id="KW-1185">Reference proteome</keyword>
<dbReference type="OrthoDB" id="244495at2759"/>
<dbReference type="EMBL" id="KL198025">
    <property type="protein sequence ID" value="KDQ16872.1"/>
    <property type="molecule type" value="Genomic_DNA"/>
</dbReference>
<evidence type="ECO:0000313" key="2">
    <source>
        <dbReference type="EMBL" id="KDQ16872.1"/>
    </source>
</evidence>
<reference evidence="3" key="1">
    <citation type="journal article" date="2014" name="Proc. Natl. Acad. Sci. U.S.A.">
        <title>Extensive sampling of basidiomycete genomes demonstrates inadequacy of the white-rot/brown-rot paradigm for wood decay fungi.</title>
        <authorList>
            <person name="Riley R."/>
            <person name="Salamov A.A."/>
            <person name="Brown D.W."/>
            <person name="Nagy L.G."/>
            <person name="Floudas D."/>
            <person name="Held B.W."/>
            <person name="Levasseur A."/>
            <person name="Lombard V."/>
            <person name="Morin E."/>
            <person name="Otillar R."/>
            <person name="Lindquist E.A."/>
            <person name="Sun H."/>
            <person name="LaButti K.M."/>
            <person name="Schmutz J."/>
            <person name="Jabbour D."/>
            <person name="Luo H."/>
            <person name="Baker S.E."/>
            <person name="Pisabarro A.G."/>
            <person name="Walton J.D."/>
            <person name="Blanchette R.A."/>
            <person name="Henrissat B."/>
            <person name="Martin F."/>
            <person name="Cullen D."/>
            <person name="Hibbett D.S."/>
            <person name="Grigoriev I.V."/>
        </authorList>
    </citation>
    <scope>NUCLEOTIDE SEQUENCE [LARGE SCALE GENOMIC DNA]</scope>
    <source>
        <strain evidence="3">FD-172 SS1</strain>
    </source>
</reference>
<sequence>MQGTFQQSNSFQTTPLPVVPSFQVSLPSTPRSAPKLCSELCVLTGHWKASMPTDAKSQPSWPRPSSPISSHAPSSPALLCQCLLPLSHSLPQFVAYSLRRARLHSNVTFAALFLLNRLKGHFSAARGSSGHRLFISAFMMHPRSFSLV</sequence>
<dbReference type="HOGENOM" id="CLU_1758511_0_0_1"/>
<dbReference type="STRING" id="930990.A0A067MYD6"/>
<name>A0A067MYD6_BOTB1</name>
<feature type="region of interest" description="Disordered" evidence="1">
    <location>
        <begin position="50"/>
        <end position="73"/>
    </location>
</feature>
<organism evidence="2 3">
    <name type="scientific">Botryobasidium botryosum (strain FD-172 SS1)</name>
    <dbReference type="NCBI Taxonomy" id="930990"/>
    <lineage>
        <taxon>Eukaryota</taxon>
        <taxon>Fungi</taxon>
        <taxon>Dikarya</taxon>
        <taxon>Basidiomycota</taxon>
        <taxon>Agaricomycotina</taxon>
        <taxon>Agaricomycetes</taxon>
        <taxon>Cantharellales</taxon>
        <taxon>Botryobasidiaceae</taxon>
        <taxon>Botryobasidium</taxon>
    </lineage>
</organism>
<protein>
    <submittedName>
        <fullName evidence="2">Uncharacterized protein</fullName>
    </submittedName>
</protein>
<gene>
    <name evidence="2" type="ORF">BOTBODRAFT_218245</name>
</gene>
<dbReference type="Proteomes" id="UP000027195">
    <property type="component" value="Unassembled WGS sequence"/>
</dbReference>
<dbReference type="InParanoid" id="A0A067MYD6"/>
<dbReference type="AlphaFoldDB" id="A0A067MYD6"/>
<evidence type="ECO:0000313" key="3">
    <source>
        <dbReference type="Proteomes" id="UP000027195"/>
    </source>
</evidence>
<proteinExistence type="predicted"/>